<dbReference type="InterPro" id="IPR016181">
    <property type="entry name" value="Acyl_CoA_acyltransferase"/>
</dbReference>
<comment type="caution">
    <text evidence="9">The sequence shown here is derived from an EMBL/GenBank/DDBJ whole genome shotgun (WGS) entry which is preliminary data.</text>
</comment>
<keyword evidence="4 8" id="KW-0949">S-adenosyl-L-methionine</keyword>
<evidence type="ECO:0000256" key="2">
    <source>
        <dbReference type="ARBA" id="ARBA00022654"/>
    </source>
</evidence>
<dbReference type="RefSeq" id="WP_126719165.1">
    <property type="nucleotide sequence ID" value="NZ_RWJF01000001.1"/>
</dbReference>
<reference evidence="9 10" key="1">
    <citation type="submission" date="2018-12" db="EMBL/GenBank/DDBJ databases">
        <title>Sphingomonas sp. HMF7854 Genome sequencing and assembly.</title>
        <authorList>
            <person name="Cha I."/>
            <person name="Kang H."/>
            <person name="Kim H."/>
            <person name="Kang J."/>
            <person name="Joh K."/>
        </authorList>
    </citation>
    <scope>NUCLEOTIDE SEQUENCE [LARGE SCALE GENOMIC DNA]</scope>
    <source>
        <strain evidence="9 10">HMF7854</strain>
    </source>
</reference>
<dbReference type="PANTHER" id="PTHR39322">
    <property type="entry name" value="ACYL-HOMOSERINE-LACTONE SYNTHASE"/>
    <property type="match status" value="1"/>
</dbReference>
<dbReference type="AlphaFoldDB" id="A0A3S0EN37"/>
<sequence length="212" mass="23228">MILAVLPQHRSQYVDLLAAMHRLRFRVFHQRLGWEVTTVGDLEIDDYDAMAPIYLLQLDRAGEVKGCARLLCSTGPTMLSRTFPSLLGSSPCPEHPLTWESSRFAVEAGQDRRSPGIGQATIELFAGLLELGLHFGWREVLTVTDLRLERVGVRAGLEFQRFAEPQQIGRTQAVAGSGRVSVATLRRIQTVGGLAGPVLQVSSDIVRPGLAA</sequence>
<protein>
    <recommendedName>
        <fullName evidence="1 8">Acyl-homoserine-lactone synthase</fullName>
        <ecNumber evidence="1 8">2.3.1.184</ecNumber>
    </recommendedName>
    <alternativeName>
        <fullName evidence="8">Autoinducer synthesis protein</fullName>
    </alternativeName>
</protein>
<evidence type="ECO:0000256" key="7">
    <source>
        <dbReference type="PROSITE-ProRule" id="PRU00533"/>
    </source>
</evidence>
<dbReference type="SUPFAM" id="SSF55729">
    <property type="entry name" value="Acyl-CoA N-acyltransferases (Nat)"/>
    <property type="match status" value="1"/>
</dbReference>
<organism evidence="9 10">
    <name type="scientific">Sphingomonas ginkgonis</name>
    <dbReference type="NCBI Taxonomy" id="2315330"/>
    <lineage>
        <taxon>Bacteria</taxon>
        <taxon>Pseudomonadati</taxon>
        <taxon>Pseudomonadota</taxon>
        <taxon>Alphaproteobacteria</taxon>
        <taxon>Sphingomonadales</taxon>
        <taxon>Sphingomonadaceae</taxon>
        <taxon>Sphingomonas</taxon>
    </lineage>
</organism>
<dbReference type="OrthoDB" id="6169313at2"/>
<dbReference type="GO" id="GO:0061579">
    <property type="term" value="F:N-acyl homoserine lactone synthase activity"/>
    <property type="evidence" value="ECO:0007669"/>
    <property type="project" value="UniProtKB-UniRule"/>
</dbReference>
<dbReference type="InterPro" id="IPR018311">
    <property type="entry name" value="Autoind_synth_CS"/>
</dbReference>
<dbReference type="PANTHER" id="PTHR39322:SF1">
    <property type="entry name" value="ISOVALERYL-HOMOSERINE LACTONE SYNTHASE"/>
    <property type="match status" value="1"/>
</dbReference>
<keyword evidence="2 7" id="KW-0673">Quorum sensing</keyword>
<evidence type="ECO:0000256" key="6">
    <source>
        <dbReference type="ARBA" id="ARBA00048576"/>
    </source>
</evidence>
<evidence type="ECO:0000256" key="5">
    <source>
        <dbReference type="ARBA" id="ARBA00022929"/>
    </source>
</evidence>
<evidence type="ECO:0000313" key="9">
    <source>
        <dbReference type="EMBL" id="RST31337.1"/>
    </source>
</evidence>
<evidence type="ECO:0000256" key="3">
    <source>
        <dbReference type="ARBA" id="ARBA00022679"/>
    </source>
</evidence>
<dbReference type="PROSITE" id="PS00949">
    <property type="entry name" value="AUTOINDUCER_SYNTH_1"/>
    <property type="match status" value="1"/>
</dbReference>
<evidence type="ECO:0000256" key="4">
    <source>
        <dbReference type="ARBA" id="ARBA00022691"/>
    </source>
</evidence>
<evidence type="ECO:0000256" key="8">
    <source>
        <dbReference type="RuleBase" id="RU361135"/>
    </source>
</evidence>
<evidence type="ECO:0000313" key="10">
    <source>
        <dbReference type="Proteomes" id="UP000274661"/>
    </source>
</evidence>
<dbReference type="PROSITE" id="PS51187">
    <property type="entry name" value="AUTOINDUCER_SYNTH_2"/>
    <property type="match status" value="1"/>
</dbReference>
<dbReference type="EMBL" id="RWJF01000001">
    <property type="protein sequence ID" value="RST31337.1"/>
    <property type="molecule type" value="Genomic_DNA"/>
</dbReference>
<comment type="catalytic activity">
    <reaction evidence="6 8">
        <text>a fatty acyl-[ACP] + S-adenosyl-L-methionine = an N-acyl-L-homoserine lactone + S-methyl-5'-thioadenosine + holo-[ACP] + H(+)</text>
        <dbReference type="Rhea" id="RHEA:10096"/>
        <dbReference type="Rhea" id="RHEA-COMP:9685"/>
        <dbReference type="Rhea" id="RHEA-COMP:14125"/>
        <dbReference type="ChEBI" id="CHEBI:15378"/>
        <dbReference type="ChEBI" id="CHEBI:17509"/>
        <dbReference type="ChEBI" id="CHEBI:55474"/>
        <dbReference type="ChEBI" id="CHEBI:59789"/>
        <dbReference type="ChEBI" id="CHEBI:64479"/>
        <dbReference type="ChEBI" id="CHEBI:138651"/>
        <dbReference type="EC" id="2.3.1.184"/>
    </reaction>
</comment>
<dbReference type="EC" id="2.3.1.184" evidence="1 8"/>
<keyword evidence="10" id="KW-1185">Reference proteome</keyword>
<dbReference type="PRINTS" id="PR01549">
    <property type="entry name" value="AUTOINDCRSYN"/>
</dbReference>
<dbReference type="Gene3D" id="3.40.630.30">
    <property type="match status" value="1"/>
</dbReference>
<evidence type="ECO:0000256" key="1">
    <source>
        <dbReference type="ARBA" id="ARBA00012340"/>
    </source>
</evidence>
<keyword evidence="3 8" id="KW-0808">Transferase</keyword>
<dbReference type="Pfam" id="PF00765">
    <property type="entry name" value="Autoind_synth"/>
    <property type="match status" value="1"/>
</dbReference>
<dbReference type="GO" id="GO:0009372">
    <property type="term" value="P:quorum sensing"/>
    <property type="evidence" value="ECO:0007669"/>
    <property type="project" value="UniProtKB-UniRule"/>
</dbReference>
<dbReference type="Proteomes" id="UP000274661">
    <property type="component" value="Unassembled WGS sequence"/>
</dbReference>
<gene>
    <name evidence="9" type="ORF">HMF7854_11170</name>
</gene>
<dbReference type="InterPro" id="IPR001690">
    <property type="entry name" value="Autoind_synthase"/>
</dbReference>
<name>A0A3S0EN37_9SPHN</name>
<proteinExistence type="inferred from homology"/>
<comment type="similarity">
    <text evidence="7 8">Belongs to the autoinducer synthase family.</text>
</comment>
<accession>A0A3S0EN37</accession>
<keyword evidence="5 7" id="KW-0071">Autoinducer synthesis</keyword>
<dbReference type="GO" id="GO:0007165">
    <property type="term" value="P:signal transduction"/>
    <property type="evidence" value="ECO:0007669"/>
    <property type="project" value="TreeGrafter"/>
</dbReference>